<keyword evidence="6" id="KW-1185">Reference proteome</keyword>
<gene>
    <name evidence="5" type="ORF">HMPREF3293_01253</name>
</gene>
<dbReference type="PROSITE" id="PS01124">
    <property type="entry name" value="HTH_ARAC_FAMILY_2"/>
    <property type="match status" value="1"/>
</dbReference>
<keyword evidence="1" id="KW-0805">Transcription regulation</keyword>
<evidence type="ECO:0000313" key="6">
    <source>
        <dbReference type="Proteomes" id="UP000070366"/>
    </source>
</evidence>
<comment type="caution">
    <text evidence="5">The sequence shown here is derived from an EMBL/GenBank/DDBJ whole genome shotgun (WGS) entry which is preliminary data.</text>
</comment>
<dbReference type="InterPro" id="IPR018062">
    <property type="entry name" value="HTH_AraC-typ_CS"/>
</dbReference>
<protein>
    <submittedName>
        <fullName evidence="5">Transcriptional regulator, AraC family</fullName>
    </submittedName>
</protein>
<dbReference type="Gene3D" id="1.10.10.60">
    <property type="entry name" value="Homeodomain-like"/>
    <property type="match status" value="2"/>
</dbReference>
<dbReference type="OrthoDB" id="113759at2"/>
<organism evidence="5 6">
    <name type="scientific">Christensenella minuta</name>
    <dbReference type="NCBI Taxonomy" id="626937"/>
    <lineage>
        <taxon>Bacteria</taxon>
        <taxon>Bacillati</taxon>
        <taxon>Bacillota</taxon>
        <taxon>Clostridia</taxon>
        <taxon>Christensenellales</taxon>
        <taxon>Christensenellaceae</taxon>
        <taxon>Christensenella</taxon>
    </lineage>
</organism>
<accession>A0A136Q5L2</accession>
<sequence>MSYDSIFLKKPKIKLVEWIGSGERLRPENSDYTELVICMDGMSEVCAGREYSHIDRRQLLVLQGSCGYRLMEEPPQDEKILRILLYDYQVRGYPENKIMEEDFLFLPLLKSSDFFLNSCAYLQQEWNSRDGPVKNEIITSALCILLYIIIDELKTMESNVSDVTEVTRRYIEQNYNRELTLTQIASEVNFSIYYLAHIFKREMGVSPMQYLMNCRMEKAKELLTDTRRTISDIAAEVGYQNKNYFTMLFKRNVGITPGKFRKEGPKGRSGERP</sequence>
<dbReference type="Proteomes" id="UP000070366">
    <property type="component" value="Unassembled WGS sequence"/>
</dbReference>
<dbReference type="Pfam" id="PF12833">
    <property type="entry name" value="HTH_18"/>
    <property type="match status" value="1"/>
</dbReference>
<feature type="domain" description="HTH araC/xylS-type" evidence="4">
    <location>
        <begin position="165"/>
        <end position="263"/>
    </location>
</feature>
<dbReference type="PRINTS" id="PR00032">
    <property type="entry name" value="HTHARAC"/>
</dbReference>
<dbReference type="AlphaFoldDB" id="A0A136Q5L2"/>
<name>A0A136Q5L2_9FIRM</name>
<reference evidence="5 6" key="1">
    <citation type="submission" date="2016-02" db="EMBL/GenBank/DDBJ databases">
        <authorList>
            <person name="Wen L."/>
            <person name="He K."/>
            <person name="Yang H."/>
        </authorList>
    </citation>
    <scope>NUCLEOTIDE SEQUENCE [LARGE SCALE GENOMIC DNA]</scope>
    <source>
        <strain evidence="5 6">DSM 22607</strain>
    </source>
</reference>
<dbReference type="InterPro" id="IPR020449">
    <property type="entry name" value="Tscrpt_reg_AraC-type_HTH"/>
</dbReference>
<dbReference type="PROSITE" id="PS00041">
    <property type="entry name" value="HTH_ARAC_FAMILY_1"/>
    <property type="match status" value="1"/>
</dbReference>
<dbReference type="SUPFAM" id="SSF46689">
    <property type="entry name" value="Homeodomain-like"/>
    <property type="match status" value="2"/>
</dbReference>
<dbReference type="PANTHER" id="PTHR43280:SF28">
    <property type="entry name" value="HTH-TYPE TRANSCRIPTIONAL ACTIVATOR RHAS"/>
    <property type="match status" value="1"/>
</dbReference>
<dbReference type="PANTHER" id="PTHR43280">
    <property type="entry name" value="ARAC-FAMILY TRANSCRIPTIONAL REGULATOR"/>
    <property type="match status" value="1"/>
</dbReference>
<dbReference type="InterPro" id="IPR018060">
    <property type="entry name" value="HTH_AraC"/>
</dbReference>
<keyword evidence="3" id="KW-0804">Transcription</keyword>
<dbReference type="RefSeq" id="WP_066517617.1">
    <property type="nucleotide sequence ID" value="NZ_CABMOF010000001.1"/>
</dbReference>
<dbReference type="GO" id="GO:0043565">
    <property type="term" value="F:sequence-specific DNA binding"/>
    <property type="evidence" value="ECO:0007669"/>
    <property type="project" value="InterPro"/>
</dbReference>
<evidence type="ECO:0000256" key="2">
    <source>
        <dbReference type="ARBA" id="ARBA00023125"/>
    </source>
</evidence>
<dbReference type="STRING" id="626937.HMPREF3293_01253"/>
<dbReference type="EMBL" id="LSZW01000054">
    <property type="protein sequence ID" value="KXK65961.1"/>
    <property type="molecule type" value="Genomic_DNA"/>
</dbReference>
<proteinExistence type="predicted"/>
<dbReference type="SMART" id="SM00342">
    <property type="entry name" value="HTH_ARAC"/>
    <property type="match status" value="1"/>
</dbReference>
<keyword evidence="2" id="KW-0238">DNA-binding</keyword>
<evidence type="ECO:0000313" key="5">
    <source>
        <dbReference type="EMBL" id="KXK65961.1"/>
    </source>
</evidence>
<evidence type="ECO:0000256" key="1">
    <source>
        <dbReference type="ARBA" id="ARBA00023015"/>
    </source>
</evidence>
<dbReference type="KEGG" id="cmiu:B1H56_06455"/>
<evidence type="ECO:0000259" key="4">
    <source>
        <dbReference type="PROSITE" id="PS01124"/>
    </source>
</evidence>
<dbReference type="InterPro" id="IPR009057">
    <property type="entry name" value="Homeodomain-like_sf"/>
</dbReference>
<dbReference type="GO" id="GO:0003700">
    <property type="term" value="F:DNA-binding transcription factor activity"/>
    <property type="evidence" value="ECO:0007669"/>
    <property type="project" value="InterPro"/>
</dbReference>
<evidence type="ECO:0000256" key="3">
    <source>
        <dbReference type="ARBA" id="ARBA00023163"/>
    </source>
</evidence>